<dbReference type="PANTHER" id="PTHR30246:SF1">
    <property type="entry name" value="2-DEHYDRO-3-DEOXY-6-PHOSPHOGALACTONATE ALDOLASE-RELATED"/>
    <property type="match status" value="1"/>
</dbReference>
<comment type="subunit">
    <text evidence="3">Homotrimer.</text>
</comment>
<dbReference type="InterPro" id="IPR000887">
    <property type="entry name" value="Aldlse_KDPG_KHG"/>
</dbReference>
<dbReference type="Gene3D" id="3.20.20.70">
    <property type="entry name" value="Aldolase class I"/>
    <property type="match status" value="1"/>
</dbReference>
<comment type="caution">
    <text evidence="6">The sequence shown here is derived from an EMBL/GenBank/DDBJ whole genome shotgun (WGS) entry which is preliminary data.</text>
</comment>
<dbReference type="NCBIfam" id="NF006600">
    <property type="entry name" value="PRK09140.1"/>
    <property type="match status" value="1"/>
</dbReference>
<proteinExistence type="inferred from homology"/>
<comment type="pathway">
    <text evidence="1">Carbohydrate acid metabolism.</text>
</comment>
<sequence length="210" mass="21590">MTKARSEFLSRMAECPVIAILRGIRTDEVADVADALISEGIAMIEVPLNSPDPLASIARLADHCAGRALIGAGTVLNKKQIADIAAAGGQLIVSPNCNPEVIEAACSADLVSIPGYFSPTEAFAAINAGAHAIKLFPAEAATPEVLKAQRAVLPTDMPVLVVGGVTTDRVPQWKSAGADGFGLGGALYRPGYSASQVARNAAAFIAAIRE</sequence>
<evidence type="ECO:0000256" key="4">
    <source>
        <dbReference type="ARBA" id="ARBA00023239"/>
    </source>
</evidence>
<evidence type="ECO:0000256" key="5">
    <source>
        <dbReference type="ARBA" id="ARBA00023277"/>
    </source>
</evidence>
<accession>A0A553WJX9</accession>
<keyword evidence="5" id="KW-0119">Carbohydrate metabolism</keyword>
<dbReference type="RefSeq" id="WP_143775946.1">
    <property type="nucleotide sequence ID" value="NZ_VKKU01000001.1"/>
</dbReference>
<organism evidence="6 7">
    <name type="scientific">Sphingorhabdus contaminans</name>
    <dbReference type="NCBI Taxonomy" id="1343899"/>
    <lineage>
        <taxon>Bacteria</taxon>
        <taxon>Pseudomonadati</taxon>
        <taxon>Pseudomonadota</taxon>
        <taxon>Alphaproteobacteria</taxon>
        <taxon>Sphingomonadales</taxon>
        <taxon>Sphingomonadaceae</taxon>
        <taxon>Sphingorhabdus</taxon>
    </lineage>
</organism>
<dbReference type="AlphaFoldDB" id="A0A553WJX9"/>
<dbReference type="PANTHER" id="PTHR30246">
    <property type="entry name" value="2-KETO-3-DEOXY-6-PHOSPHOGLUCONATE ALDOLASE"/>
    <property type="match status" value="1"/>
</dbReference>
<dbReference type="EC" id="4.1.2.21" evidence="6"/>
<evidence type="ECO:0000256" key="1">
    <source>
        <dbReference type="ARBA" id="ARBA00004761"/>
    </source>
</evidence>
<dbReference type="InterPro" id="IPR013785">
    <property type="entry name" value="Aldolase_TIM"/>
</dbReference>
<protein>
    <submittedName>
        <fullName evidence="6">2-dehydro-3-deoxy-6-phosphogalactonate aldolase</fullName>
        <ecNumber evidence="6">4.1.2.21</ecNumber>
    </submittedName>
</protein>
<gene>
    <name evidence="6" type="ORF">FOM92_06495</name>
</gene>
<reference evidence="6 7" key="1">
    <citation type="submission" date="2019-07" db="EMBL/GenBank/DDBJ databases">
        <authorList>
            <person name="Park M."/>
        </authorList>
    </citation>
    <scope>NUCLEOTIDE SEQUENCE [LARGE SCALE GENOMIC DNA]</scope>
    <source>
        <strain evidence="6 7">KCTC32445</strain>
    </source>
</reference>
<keyword evidence="7" id="KW-1185">Reference proteome</keyword>
<evidence type="ECO:0000313" key="7">
    <source>
        <dbReference type="Proteomes" id="UP000320160"/>
    </source>
</evidence>
<evidence type="ECO:0000313" key="6">
    <source>
        <dbReference type="EMBL" id="TSB05030.1"/>
    </source>
</evidence>
<dbReference type="OrthoDB" id="7204076at2"/>
<keyword evidence="4 6" id="KW-0456">Lyase</keyword>
<dbReference type="CDD" id="cd00452">
    <property type="entry name" value="KDPG_aldolase"/>
    <property type="match status" value="1"/>
</dbReference>
<dbReference type="SUPFAM" id="SSF51569">
    <property type="entry name" value="Aldolase"/>
    <property type="match status" value="1"/>
</dbReference>
<dbReference type="Proteomes" id="UP000320160">
    <property type="component" value="Unassembled WGS sequence"/>
</dbReference>
<evidence type="ECO:0000256" key="2">
    <source>
        <dbReference type="ARBA" id="ARBA00006906"/>
    </source>
</evidence>
<dbReference type="EMBL" id="VKKU01000001">
    <property type="protein sequence ID" value="TSB05030.1"/>
    <property type="molecule type" value="Genomic_DNA"/>
</dbReference>
<evidence type="ECO:0000256" key="3">
    <source>
        <dbReference type="ARBA" id="ARBA00011233"/>
    </source>
</evidence>
<comment type="similarity">
    <text evidence="2">Belongs to the KHG/KDPG aldolase family.</text>
</comment>
<name>A0A553WJX9_9SPHN</name>
<dbReference type="GO" id="GO:0008674">
    <property type="term" value="F:2-dehydro-3-deoxy-6-phosphogalactonate aldolase activity"/>
    <property type="evidence" value="ECO:0007669"/>
    <property type="project" value="UniProtKB-EC"/>
</dbReference>
<dbReference type="Pfam" id="PF01081">
    <property type="entry name" value="Aldolase"/>
    <property type="match status" value="1"/>
</dbReference>